<protein>
    <submittedName>
        <fullName evidence="1">Uncharacterized protein</fullName>
    </submittedName>
</protein>
<accession>A0AAN9E9N8</accession>
<keyword evidence="2" id="KW-1185">Reference proteome</keyword>
<organism evidence="1 2">
    <name type="scientific">Crotalaria pallida</name>
    <name type="common">Smooth rattlebox</name>
    <name type="synonym">Crotalaria striata</name>
    <dbReference type="NCBI Taxonomy" id="3830"/>
    <lineage>
        <taxon>Eukaryota</taxon>
        <taxon>Viridiplantae</taxon>
        <taxon>Streptophyta</taxon>
        <taxon>Embryophyta</taxon>
        <taxon>Tracheophyta</taxon>
        <taxon>Spermatophyta</taxon>
        <taxon>Magnoliopsida</taxon>
        <taxon>eudicotyledons</taxon>
        <taxon>Gunneridae</taxon>
        <taxon>Pentapetalae</taxon>
        <taxon>rosids</taxon>
        <taxon>fabids</taxon>
        <taxon>Fabales</taxon>
        <taxon>Fabaceae</taxon>
        <taxon>Papilionoideae</taxon>
        <taxon>50 kb inversion clade</taxon>
        <taxon>genistoids sensu lato</taxon>
        <taxon>core genistoids</taxon>
        <taxon>Crotalarieae</taxon>
        <taxon>Crotalaria</taxon>
    </lineage>
</organism>
<reference evidence="1 2" key="1">
    <citation type="submission" date="2024-01" db="EMBL/GenBank/DDBJ databases">
        <title>The genomes of 5 underutilized Papilionoideae crops provide insights into root nodulation and disease resistanc.</title>
        <authorList>
            <person name="Yuan L."/>
        </authorList>
    </citation>
    <scope>NUCLEOTIDE SEQUENCE [LARGE SCALE GENOMIC DNA]</scope>
    <source>
        <strain evidence="1">ZHUSHIDOU_FW_LH</strain>
        <tissue evidence="1">Leaf</tissue>
    </source>
</reference>
<dbReference type="Proteomes" id="UP001372338">
    <property type="component" value="Unassembled WGS sequence"/>
</dbReference>
<sequence length="77" mass="8571">MVWFKDEPDGSWWACKTRAVKVFSPSLHCLCASRHHLFTQLLTPLNSSSQVSLNVTTIIFLRTGGAGRVVCLLHLST</sequence>
<dbReference type="EMBL" id="JAYWIO010000008">
    <property type="protein sequence ID" value="KAK7245722.1"/>
    <property type="molecule type" value="Genomic_DNA"/>
</dbReference>
<evidence type="ECO:0000313" key="1">
    <source>
        <dbReference type="EMBL" id="KAK7245722.1"/>
    </source>
</evidence>
<dbReference type="AlphaFoldDB" id="A0AAN9E9N8"/>
<proteinExistence type="predicted"/>
<comment type="caution">
    <text evidence="1">The sequence shown here is derived from an EMBL/GenBank/DDBJ whole genome shotgun (WGS) entry which is preliminary data.</text>
</comment>
<gene>
    <name evidence="1" type="ORF">RIF29_40571</name>
</gene>
<evidence type="ECO:0000313" key="2">
    <source>
        <dbReference type="Proteomes" id="UP001372338"/>
    </source>
</evidence>
<name>A0AAN9E9N8_CROPI</name>